<dbReference type="InterPro" id="IPR032783">
    <property type="entry name" value="AraC_lig"/>
</dbReference>
<dbReference type="PANTHER" id="PTHR46796">
    <property type="entry name" value="HTH-TYPE TRANSCRIPTIONAL ACTIVATOR RHAS-RELATED"/>
    <property type="match status" value="1"/>
</dbReference>
<dbReference type="Gene3D" id="1.10.10.60">
    <property type="entry name" value="Homeodomain-like"/>
    <property type="match status" value="1"/>
</dbReference>
<feature type="domain" description="HTH araC/xylS-type" evidence="4">
    <location>
        <begin position="188"/>
        <end position="286"/>
    </location>
</feature>
<keyword evidence="1" id="KW-0805">Transcription regulation</keyword>
<dbReference type="PRINTS" id="PR00032">
    <property type="entry name" value="HTHARAC"/>
</dbReference>
<keyword evidence="6" id="KW-1185">Reference proteome</keyword>
<evidence type="ECO:0000313" key="6">
    <source>
        <dbReference type="Proteomes" id="UP001501074"/>
    </source>
</evidence>
<name>A0ABP6ZAH9_9ACTN</name>
<dbReference type="Pfam" id="PF12833">
    <property type="entry name" value="HTH_18"/>
    <property type="match status" value="1"/>
</dbReference>
<comment type="caution">
    <text evidence="5">The sequence shown here is derived from an EMBL/GenBank/DDBJ whole genome shotgun (WGS) entry which is preliminary data.</text>
</comment>
<dbReference type="InterPro" id="IPR018062">
    <property type="entry name" value="HTH_AraC-typ_CS"/>
</dbReference>
<evidence type="ECO:0000259" key="4">
    <source>
        <dbReference type="PROSITE" id="PS01124"/>
    </source>
</evidence>
<dbReference type="Pfam" id="PF12852">
    <property type="entry name" value="Cupin_6"/>
    <property type="match status" value="1"/>
</dbReference>
<keyword evidence="3" id="KW-0804">Transcription</keyword>
<gene>
    <name evidence="5" type="ORF">GCM10022223_15560</name>
</gene>
<evidence type="ECO:0000256" key="1">
    <source>
        <dbReference type="ARBA" id="ARBA00023015"/>
    </source>
</evidence>
<dbReference type="SUPFAM" id="SSF46689">
    <property type="entry name" value="Homeodomain-like"/>
    <property type="match status" value="2"/>
</dbReference>
<dbReference type="Proteomes" id="UP001501074">
    <property type="component" value="Unassembled WGS sequence"/>
</dbReference>
<keyword evidence="2" id="KW-0238">DNA-binding</keyword>
<dbReference type="EMBL" id="BAAAZO010000002">
    <property type="protein sequence ID" value="GAA3600807.1"/>
    <property type="molecule type" value="Genomic_DNA"/>
</dbReference>
<evidence type="ECO:0000256" key="2">
    <source>
        <dbReference type="ARBA" id="ARBA00023125"/>
    </source>
</evidence>
<evidence type="ECO:0000256" key="3">
    <source>
        <dbReference type="ARBA" id="ARBA00023163"/>
    </source>
</evidence>
<evidence type="ECO:0000313" key="5">
    <source>
        <dbReference type="EMBL" id="GAA3600807.1"/>
    </source>
</evidence>
<dbReference type="SMART" id="SM00342">
    <property type="entry name" value="HTH_ARAC"/>
    <property type="match status" value="1"/>
</dbReference>
<sequence length="290" mass="31249">MDVVSEAIDSVRIGRADACWVTGTGSWGLSYPGHPVSGFHVLIRGTAFLISPDEAPRQLRSGDVVFTAAGAPHGLSHAPVSMQALPPAVLGAPPSVEDADAVFLCGAYWLAHGTAHPYLRSLPPVMAVTPDDGQLKALTDLLKAEVSNARPGGQVSRAALLDLMLTHVLRQWLAHNPADAPDNDPAIDPVLRQIREDPARPWTAQELSDRAGLPRREFSRRFTGVTGQPLRSYLSESRLSHGARLLKESDAPLASIARRAGYSTEFAFSAAFRREYGISPGRFRRADPDP</sequence>
<dbReference type="RefSeq" id="WP_231486302.1">
    <property type="nucleotide sequence ID" value="NZ_BAAAZO010000002.1"/>
</dbReference>
<dbReference type="InterPro" id="IPR018060">
    <property type="entry name" value="HTH_AraC"/>
</dbReference>
<proteinExistence type="predicted"/>
<dbReference type="InterPro" id="IPR020449">
    <property type="entry name" value="Tscrpt_reg_AraC-type_HTH"/>
</dbReference>
<dbReference type="InterPro" id="IPR009057">
    <property type="entry name" value="Homeodomain-like_sf"/>
</dbReference>
<protein>
    <submittedName>
        <fullName evidence="5">AraC family transcriptional regulator</fullName>
    </submittedName>
</protein>
<dbReference type="PROSITE" id="PS00041">
    <property type="entry name" value="HTH_ARAC_FAMILY_1"/>
    <property type="match status" value="1"/>
</dbReference>
<dbReference type="PANTHER" id="PTHR46796:SF13">
    <property type="entry name" value="HTH-TYPE TRANSCRIPTIONAL ACTIVATOR RHAS"/>
    <property type="match status" value="1"/>
</dbReference>
<dbReference type="InterPro" id="IPR050204">
    <property type="entry name" value="AraC_XylS_family_regulators"/>
</dbReference>
<dbReference type="PROSITE" id="PS01124">
    <property type="entry name" value="HTH_ARAC_FAMILY_2"/>
    <property type="match status" value="1"/>
</dbReference>
<accession>A0ABP6ZAH9</accession>
<reference evidence="6" key="1">
    <citation type="journal article" date="2019" name="Int. J. Syst. Evol. Microbiol.">
        <title>The Global Catalogue of Microorganisms (GCM) 10K type strain sequencing project: providing services to taxonomists for standard genome sequencing and annotation.</title>
        <authorList>
            <consortium name="The Broad Institute Genomics Platform"/>
            <consortium name="The Broad Institute Genome Sequencing Center for Infectious Disease"/>
            <person name="Wu L."/>
            <person name="Ma J."/>
        </authorList>
    </citation>
    <scope>NUCLEOTIDE SEQUENCE [LARGE SCALE GENOMIC DNA]</scope>
    <source>
        <strain evidence="6">JCM 16902</strain>
    </source>
</reference>
<organism evidence="5 6">
    <name type="scientific">Kineosporia mesophila</name>
    <dbReference type="NCBI Taxonomy" id="566012"/>
    <lineage>
        <taxon>Bacteria</taxon>
        <taxon>Bacillati</taxon>
        <taxon>Actinomycetota</taxon>
        <taxon>Actinomycetes</taxon>
        <taxon>Kineosporiales</taxon>
        <taxon>Kineosporiaceae</taxon>
        <taxon>Kineosporia</taxon>
    </lineage>
</organism>